<evidence type="ECO:0000256" key="3">
    <source>
        <dbReference type="ARBA" id="ARBA00022553"/>
    </source>
</evidence>
<feature type="chain" id="PRO_5035190004" description="histidine kinase" evidence="7">
    <location>
        <begin position="30"/>
        <end position="814"/>
    </location>
</feature>
<evidence type="ECO:0000259" key="8">
    <source>
        <dbReference type="PROSITE" id="PS50109"/>
    </source>
</evidence>
<comment type="caution">
    <text evidence="10">The sequence shown here is derived from an EMBL/GenBank/DDBJ whole genome shotgun (WGS) entry which is preliminary data.</text>
</comment>
<keyword evidence="6" id="KW-0812">Transmembrane</keyword>
<dbReference type="InterPro" id="IPR035965">
    <property type="entry name" value="PAS-like_dom_sf"/>
</dbReference>
<dbReference type="PROSITE" id="PS50112">
    <property type="entry name" value="PAS"/>
    <property type="match status" value="1"/>
</dbReference>
<evidence type="ECO:0000313" key="10">
    <source>
        <dbReference type="EMBL" id="GGE32716.1"/>
    </source>
</evidence>
<dbReference type="SMART" id="SM00387">
    <property type="entry name" value="HATPase_c"/>
    <property type="match status" value="1"/>
</dbReference>
<dbReference type="InterPro" id="IPR003594">
    <property type="entry name" value="HATPase_dom"/>
</dbReference>
<dbReference type="Pfam" id="PF12860">
    <property type="entry name" value="PAS_7"/>
    <property type="match status" value="2"/>
</dbReference>
<evidence type="ECO:0000256" key="7">
    <source>
        <dbReference type="SAM" id="SignalP"/>
    </source>
</evidence>
<dbReference type="InterPro" id="IPR003661">
    <property type="entry name" value="HisK_dim/P_dom"/>
</dbReference>
<feature type="domain" description="Histidine kinase" evidence="8">
    <location>
        <begin position="589"/>
        <end position="806"/>
    </location>
</feature>
<dbReference type="SUPFAM" id="SSF55874">
    <property type="entry name" value="ATPase domain of HSP90 chaperone/DNA topoisomerase II/histidine kinase"/>
    <property type="match status" value="1"/>
</dbReference>
<dbReference type="SUPFAM" id="SSF47384">
    <property type="entry name" value="Homodimeric domain of signal transducing histidine kinase"/>
    <property type="match status" value="1"/>
</dbReference>
<dbReference type="AlphaFoldDB" id="A0A8J2VMV0"/>
<dbReference type="RefSeq" id="WP_188408346.1">
    <property type="nucleotide sequence ID" value="NZ_BMCP01000001.1"/>
</dbReference>
<keyword evidence="5 10" id="KW-0418">Kinase</keyword>
<gene>
    <name evidence="10" type="primary">bdfA</name>
    <name evidence="10" type="ORF">GCM10007276_07500</name>
</gene>
<dbReference type="PANTHER" id="PTHR43047:SF72">
    <property type="entry name" value="OSMOSENSING HISTIDINE PROTEIN KINASE SLN1"/>
    <property type="match status" value="1"/>
</dbReference>
<sequence length="814" mass="89341">MGQAGRWRSRSLKALLALAPLPYPAAAQSADFALHEPGNLIWVVIFAGVAVTAVTSSLMLVRYRSRALLNERTASSQISALRARLDRAEVLASTEPQIVIIYEGRDSEPEITGSLPEAQLPPGKRILGFGAWLQPHDAAALEHAVEVLRTKGIGFRLDGVTRFGDHVLVDGRVLGAQALVRIRDVTGEARARAELQSAYDSLMKDMERTRALLDGLPHPSWMRDGQGNPIWVNKAYASAVEVPEIGKALALELFDETARSAAARSLAHSGKYRERVAAVARGERRIFDMFATSTGAGSAGLAVDVSDVEAVKAEVERLRAFHRRTLDELSTGVATFAADGTLVFHNQAYRQMWRLDPAFLDSEPTDTQILERLRADRQLPEQADFRVWREKLHEAYRAIENIEHWWHLPDGRSVRVVQTPNPEGGITYLFDDVTERIKLESRFNALSRVQNETLDHLREGVVVFGTDGRLKLWNPAFAALWGIPAERLQDEPHAADVFAACHPRDENAQEWARLKGTVTSLAEQRTPVSARIELTDNTVVDVSTVPLPDGATLVAFTDVTAQFGIERALREKNEALEATAQLKSDFVKNVSYELRSPLTNIIGFTQLLGDATIGPLNDKQHEYAEHILASSAALLTIINDILDLATIDAGAMELDLAEVDIRETMAAAAEGVRDRLAEATLTLDIAADRNIGRFTADGRRVRQVLFNLLSNAIGFSPNGGTVTLSAMRENDAVVFSVTDRGPGIPEEMIDRMFDRFESRTNGSRHRGVGLGLPLVRSLVELHGGTVEIMSAQNKGTTVICRFPISGVANRVAAE</sequence>
<dbReference type="PANTHER" id="PTHR43047">
    <property type="entry name" value="TWO-COMPONENT HISTIDINE PROTEIN KINASE"/>
    <property type="match status" value="1"/>
</dbReference>
<proteinExistence type="predicted"/>
<comment type="catalytic activity">
    <reaction evidence="1">
        <text>ATP + protein L-histidine = ADP + protein N-phospho-L-histidine.</text>
        <dbReference type="EC" id="2.7.13.3"/>
    </reaction>
</comment>
<keyword evidence="3" id="KW-0597">Phosphoprotein</keyword>
<evidence type="ECO:0000259" key="9">
    <source>
        <dbReference type="PROSITE" id="PS50112"/>
    </source>
</evidence>
<keyword evidence="6" id="KW-0472">Membrane</keyword>
<name>A0A8J2VMV0_9RHOB</name>
<evidence type="ECO:0000313" key="11">
    <source>
        <dbReference type="Proteomes" id="UP000602745"/>
    </source>
</evidence>
<dbReference type="SMART" id="SM00388">
    <property type="entry name" value="HisKA"/>
    <property type="match status" value="1"/>
</dbReference>
<keyword evidence="11" id="KW-1185">Reference proteome</keyword>
<dbReference type="Pfam" id="PF00512">
    <property type="entry name" value="HisKA"/>
    <property type="match status" value="1"/>
</dbReference>
<dbReference type="CDD" id="cd00075">
    <property type="entry name" value="HATPase"/>
    <property type="match status" value="1"/>
</dbReference>
<reference evidence="10" key="1">
    <citation type="journal article" date="2014" name="Int. J. Syst. Evol. Microbiol.">
        <title>Complete genome sequence of Corynebacterium casei LMG S-19264T (=DSM 44701T), isolated from a smear-ripened cheese.</title>
        <authorList>
            <consortium name="US DOE Joint Genome Institute (JGI-PGF)"/>
            <person name="Walter F."/>
            <person name="Albersmeier A."/>
            <person name="Kalinowski J."/>
            <person name="Ruckert C."/>
        </authorList>
    </citation>
    <scope>NUCLEOTIDE SEQUENCE</scope>
    <source>
        <strain evidence="10">CCM 7684</strain>
    </source>
</reference>
<evidence type="ECO:0000256" key="2">
    <source>
        <dbReference type="ARBA" id="ARBA00012438"/>
    </source>
</evidence>
<dbReference type="Gene3D" id="3.30.450.20">
    <property type="entry name" value="PAS domain"/>
    <property type="match status" value="2"/>
</dbReference>
<dbReference type="GO" id="GO:0009927">
    <property type="term" value="F:histidine phosphotransfer kinase activity"/>
    <property type="evidence" value="ECO:0007669"/>
    <property type="project" value="TreeGrafter"/>
</dbReference>
<dbReference type="Gene3D" id="3.30.565.10">
    <property type="entry name" value="Histidine kinase-like ATPase, C-terminal domain"/>
    <property type="match status" value="1"/>
</dbReference>
<dbReference type="SUPFAM" id="SSF55785">
    <property type="entry name" value="PYP-like sensor domain (PAS domain)"/>
    <property type="match status" value="3"/>
</dbReference>
<keyword evidence="6" id="KW-1133">Transmembrane helix</keyword>
<evidence type="ECO:0000256" key="6">
    <source>
        <dbReference type="SAM" id="Phobius"/>
    </source>
</evidence>
<dbReference type="EC" id="2.7.13.3" evidence="2"/>
<dbReference type="SMART" id="SM00091">
    <property type="entry name" value="PAS"/>
    <property type="match status" value="3"/>
</dbReference>
<reference evidence="10" key="2">
    <citation type="submission" date="2020-09" db="EMBL/GenBank/DDBJ databases">
        <authorList>
            <person name="Sun Q."/>
            <person name="Sedlacek I."/>
        </authorList>
    </citation>
    <scope>NUCLEOTIDE SEQUENCE</scope>
    <source>
        <strain evidence="10">CCM 7684</strain>
    </source>
</reference>
<dbReference type="GO" id="GO:0005886">
    <property type="term" value="C:plasma membrane"/>
    <property type="evidence" value="ECO:0007669"/>
    <property type="project" value="TreeGrafter"/>
</dbReference>
<dbReference type="InterPro" id="IPR005467">
    <property type="entry name" value="His_kinase_dom"/>
</dbReference>
<organism evidence="10 11">
    <name type="scientific">Agaricicola taiwanensis</name>
    <dbReference type="NCBI Taxonomy" id="591372"/>
    <lineage>
        <taxon>Bacteria</taxon>
        <taxon>Pseudomonadati</taxon>
        <taxon>Pseudomonadota</taxon>
        <taxon>Alphaproteobacteria</taxon>
        <taxon>Rhodobacterales</taxon>
        <taxon>Paracoccaceae</taxon>
        <taxon>Agaricicola</taxon>
    </lineage>
</organism>
<dbReference type="InterPro" id="IPR036890">
    <property type="entry name" value="HATPase_C_sf"/>
</dbReference>
<evidence type="ECO:0000256" key="1">
    <source>
        <dbReference type="ARBA" id="ARBA00000085"/>
    </source>
</evidence>
<dbReference type="EMBL" id="BMCP01000001">
    <property type="protein sequence ID" value="GGE32716.1"/>
    <property type="molecule type" value="Genomic_DNA"/>
</dbReference>
<feature type="transmembrane region" description="Helical" evidence="6">
    <location>
        <begin position="39"/>
        <end position="61"/>
    </location>
</feature>
<dbReference type="PRINTS" id="PR00344">
    <property type="entry name" value="BCTRLSENSOR"/>
</dbReference>
<dbReference type="Proteomes" id="UP000602745">
    <property type="component" value="Unassembled WGS sequence"/>
</dbReference>
<dbReference type="GO" id="GO:0000155">
    <property type="term" value="F:phosphorelay sensor kinase activity"/>
    <property type="evidence" value="ECO:0007669"/>
    <property type="project" value="InterPro"/>
</dbReference>
<feature type="domain" description="PAS" evidence="9">
    <location>
        <begin position="452"/>
        <end position="505"/>
    </location>
</feature>
<dbReference type="PROSITE" id="PS50109">
    <property type="entry name" value="HIS_KIN"/>
    <property type="match status" value="1"/>
</dbReference>
<dbReference type="InterPro" id="IPR036097">
    <property type="entry name" value="HisK_dim/P_sf"/>
</dbReference>
<feature type="signal peptide" evidence="7">
    <location>
        <begin position="1"/>
        <end position="29"/>
    </location>
</feature>
<protein>
    <recommendedName>
        <fullName evidence="2">histidine kinase</fullName>
        <ecNumber evidence="2">2.7.13.3</ecNumber>
    </recommendedName>
</protein>
<dbReference type="CDD" id="cd00082">
    <property type="entry name" value="HisKA"/>
    <property type="match status" value="1"/>
</dbReference>
<keyword evidence="7" id="KW-0732">Signal</keyword>
<dbReference type="InterPro" id="IPR004358">
    <property type="entry name" value="Sig_transdc_His_kin-like_C"/>
</dbReference>
<keyword evidence="4" id="KW-0808">Transferase</keyword>
<accession>A0A8J2VMV0</accession>
<dbReference type="Pfam" id="PF02518">
    <property type="entry name" value="HATPase_c"/>
    <property type="match status" value="1"/>
</dbReference>
<dbReference type="Gene3D" id="1.10.287.130">
    <property type="match status" value="1"/>
</dbReference>
<evidence type="ECO:0000256" key="5">
    <source>
        <dbReference type="ARBA" id="ARBA00022777"/>
    </source>
</evidence>
<dbReference type="FunFam" id="3.30.565.10:FF:000006">
    <property type="entry name" value="Sensor histidine kinase WalK"/>
    <property type="match status" value="1"/>
</dbReference>
<dbReference type="InterPro" id="IPR000014">
    <property type="entry name" value="PAS"/>
</dbReference>
<evidence type="ECO:0000256" key="4">
    <source>
        <dbReference type="ARBA" id="ARBA00022679"/>
    </source>
</evidence>